<keyword evidence="3" id="KW-1185">Reference proteome</keyword>
<evidence type="ECO:0000313" key="3">
    <source>
        <dbReference type="Proteomes" id="UP000314983"/>
    </source>
</evidence>
<organism evidence="2 3">
    <name type="scientific">Electrophorus electricus</name>
    <name type="common">Electric eel</name>
    <name type="synonym">Gymnotus electricus</name>
    <dbReference type="NCBI Taxonomy" id="8005"/>
    <lineage>
        <taxon>Eukaryota</taxon>
        <taxon>Metazoa</taxon>
        <taxon>Chordata</taxon>
        <taxon>Craniata</taxon>
        <taxon>Vertebrata</taxon>
        <taxon>Euteleostomi</taxon>
        <taxon>Actinopterygii</taxon>
        <taxon>Neopterygii</taxon>
        <taxon>Teleostei</taxon>
        <taxon>Ostariophysi</taxon>
        <taxon>Gymnotiformes</taxon>
        <taxon>Gymnotoidei</taxon>
        <taxon>Gymnotidae</taxon>
        <taxon>Electrophorus</taxon>
    </lineage>
</organism>
<protein>
    <submittedName>
        <fullName evidence="2">Si:ch211-288g17.3</fullName>
    </submittedName>
</protein>
<feature type="compositionally biased region" description="Basic residues" evidence="1">
    <location>
        <begin position="155"/>
        <end position="170"/>
    </location>
</feature>
<evidence type="ECO:0000256" key="1">
    <source>
        <dbReference type="SAM" id="MobiDB-lite"/>
    </source>
</evidence>
<feature type="compositionally biased region" description="Basic residues" evidence="1">
    <location>
        <begin position="63"/>
        <end position="82"/>
    </location>
</feature>
<feature type="region of interest" description="Disordered" evidence="1">
    <location>
        <begin position="99"/>
        <end position="351"/>
    </location>
</feature>
<dbReference type="GeneTree" id="ENSGT01010000223632"/>
<dbReference type="SMART" id="SM00384">
    <property type="entry name" value="AT_hook"/>
    <property type="match status" value="10"/>
</dbReference>
<feature type="compositionally biased region" description="Low complexity" evidence="1">
    <location>
        <begin position="297"/>
        <end position="312"/>
    </location>
</feature>
<reference evidence="2 3" key="1">
    <citation type="submission" date="2020-05" db="EMBL/GenBank/DDBJ databases">
        <title>Electrophorus electricus (electric eel) genome, fEleEle1, primary haplotype.</title>
        <authorList>
            <person name="Myers G."/>
            <person name="Meyer A."/>
            <person name="Fedrigo O."/>
            <person name="Formenti G."/>
            <person name="Rhie A."/>
            <person name="Tracey A."/>
            <person name="Sims Y."/>
            <person name="Jarvis E.D."/>
        </authorList>
    </citation>
    <scope>NUCLEOTIDE SEQUENCE [LARGE SCALE GENOMIC DNA]</scope>
</reference>
<dbReference type="Proteomes" id="UP000314983">
    <property type="component" value="Chromosome 8"/>
</dbReference>
<name>A0AAY5EU62_ELEEL</name>
<feature type="region of interest" description="Disordered" evidence="1">
    <location>
        <begin position="63"/>
        <end position="87"/>
    </location>
</feature>
<dbReference type="Ensembl" id="ENSEEET00000055810.1">
    <property type="protein sequence ID" value="ENSEEEP00000060433.1"/>
    <property type="gene ID" value="ENSEEEG00000027971.1"/>
</dbReference>
<dbReference type="Pfam" id="PF02178">
    <property type="entry name" value="AT_hook"/>
    <property type="match status" value="8"/>
</dbReference>
<accession>A0AAY5EU62</accession>
<dbReference type="PRINTS" id="PR00929">
    <property type="entry name" value="ATHOOK"/>
</dbReference>
<reference evidence="2" key="2">
    <citation type="submission" date="2025-08" db="UniProtKB">
        <authorList>
            <consortium name="Ensembl"/>
        </authorList>
    </citation>
    <scope>IDENTIFICATION</scope>
</reference>
<proteinExistence type="predicted"/>
<feature type="compositionally biased region" description="Basic and acidic residues" evidence="1">
    <location>
        <begin position="268"/>
        <end position="279"/>
    </location>
</feature>
<evidence type="ECO:0000313" key="2">
    <source>
        <dbReference type="Ensembl" id="ENSEEEP00000060433.1"/>
    </source>
</evidence>
<feature type="region of interest" description="Disordered" evidence="1">
    <location>
        <begin position="1"/>
        <end position="33"/>
    </location>
</feature>
<sequence length="400" mass="44111">METEQKDRPNNTLAIGNINPSKRGRGRPRGSVNKKIMSVKEVTHNARASRRVDFFSPDTVLKQKVKKRGRPKKIKIPGRPRKIPLTPEEEAERILRFSKQRKRKISKPLGRPRIHPLVVIPKEKRGRGRPQNSTVNGNLKKGFKKISEFGEGIPRKRGRPRGSFKKKRGRPAGSAPTKITSEWNPGKRGRPPGSGIKLKFKEEENGIPRKRGRPPGSGTRIKIIRKETDGTPRKRGRPPGSGNKIKVAQQEPNGASRKRGRPPGSGKSKTDVNDTDRDFSSSALSASDQPRKRGRPSKASSTEASSVSKAEVGLNQVNDSPSPKQARKSFASLENSNKETEMEADDEKASKNNAGIKVAVVETPALPAGSSIVVREVGKQATIEKNCGEQMCSKITRQKR</sequence>
<reference evidence="2" key="3">
    <citation type="submission" date="2025-09" db="UniProtKB">
        <authorList>
            <consortium name="Ensembl"/>
        </authorList>
    </citation>
    <scope>IDENTIFICATION</scope>
</reference>
<feature type="compositionally biased region" description="Polar residues" evidence="1">
    <location>
        <begin position="10"/>
        <end position="20"/>
    </location>
</feature>
<dbReference type="AlphaFoldDB" id="A0AAY5EU62"/>
<dbReference type="InterPro" id="IPR017956">
    <property type="entry name" value="AT_hook_DNA-bd_motif"/>
</dbReference>
<feature type="compositionally biased region" description="Basic residues" evidence="1">
    <location>
        <begin position="99"/>
        <end position="114"/>
    </location>
</feature>
<dbReference type="GO" id="GO:0003677">
    <property type="term" value="F:DNA binding"/>
    <property type="evidence" value="ECO:0007669"/>
    <property type="project" value="InterPro"/>
</dbReference>